<dbReference type="RefSeq" id="XP_012183586.1">
    <property type="nucleotide sequence ID" value="XM_012328196.1"/>
</dbReference>
<evidence type="ECO:0000313" key="3">
    <source>
        <dbReference type="Proteomes" id="UP000006352"/>
    </source>
</evidence>
<protein>
    <submittedName>
        <fullName evidence="2">Uncharacterized protein</fullName>
    </submittedName>
</protein>
<name>J4GBL1_9APHY</name>
<reference evidence="2 3" key="1">
    <citation type="journal article" date="2012" name="Appl. Environ. Microbiol.">
        <title>Short-read sequencing for genomic analysis of the brown rot fungus Fibroporia radiculosa.</title>
        <authorList>
            <person name="Tang J.D."/>
            <person name="Perkins A.D."/>
            <person name="Sonstegard T.S."/>
            <person name="Schroeder S.G."/>
            <person name="Burgess S.C."/>
            <person name="Diehl S.V."/>
        </authorList>
    </citation>
    <scope>NUCLEOTIDE SEQUENCE [LARGE SCALE GENOMIC DNA]</scope>
    <source>
        <strain evidence="2 3">TFFH 294</strain>
    </source>
</reference>
<dbReference type="Proteomes" id="UP000006352">
    <property type="component" value="Unassembled WGS sequence"/>
</dbReference>
<dbReference type="HOGENOM" id="CLU_063099_1_1_1"/>
<accession>J4GBL1</accession>
<dbReference type="GeneID" id="24099214"/>
<dbReference type="STRING" id="599839.J4GBL1"/>
<dbReference type="PANTHER" id="PTHR37487:SF2">
    <property type="entry name" value="EXPRESSED PROTEIN"/>
    <property type="match status" value="1"/>
</dbReference>
<organism evidence="2 3">
    <name type="scientific">Fibroporia radiculosa</name>
    <dbReference type="NCBI Taxonomy" id="599839"/>
    <lineage>
        <taxon>Eukaryota</taxon>
        <taxon>Fungi</taxon>
        <taxon>Dikarya</taxon>
        <taxon>Basidiomycota</taxon>
        <taxon>Agaricomycotina</taxon>
        <taxon>Agaricomycetes</taxon>
        <taxon>Polyporales</taxon>
        <taxon>Fibroporiaceae</taxon>
        <taxon>Fibroporia</taxon>
    </lineage>
</organism>
<dbReference type="InParanoid" id="J4GBL1"/>
<feature type="region of interest" description="Disordered" evidence="1">
    <location>
        <begin position="108"/>
        <end position="179"/>
    </location>
</feature>
<evidence type="ECO:0000256" key="1">
    <source>
        <dbReference type="SAM" id="MobiDB-lite"/>
    </source>
</evidence>
<keyword evidence="3" id="KW-1185">Reference proteome</keyword>
<dbReference type="EMBL" id="HE797150">
    <property type="protein sequence ID" value="CCM04303.1"/>
    <property type="molecule type" value="Genomic_DNA"/>
</dbReference>
<dbReference type="PANTHER" id="PTHR37487">
    <property type="entry name" value="CHROMOSOME 1, WHOLE GENOME SHOTGUN SEQUENCE"/>
    <property type="match status" value="1"/>
</dbReference>
<evidence type="ECO:0000313" key="2">
    <source>
        <dbReference type="EMBL" id="CCM04303.1"/>
    </source>
</evidence>
<dbReference type="AlphaFoldDB" id="J4GBL1"/>
<sequence length="200" mass="19459">MAVVPAMVGALTVNTITTGVTECQPVLFTWSGGEAPYYLSLVPGKSTSSTPLRNFGEQQGTSYTWDVDAANGTQFTTVLKDSTGAIAFSDEQTVQSGTNSSCVVAAAAPSTSSSETTSEGSSTNSDATTSSAPTTSSPASPTTTTSSGSSHSSSTSSTGSAPTTGSNSGSGAASSGASRTSTAGAFGVAAVMGLIGAALF</sequence>
<proteinExistence type="predicted"/>
<gene>
    <name evidence="2" type="ORF">FIBRA_06474</name>
</gene>
<dbReference type="OrthoDB" id="3362246at2759"/>